<sequence>MVADVNLDGANASVSSLAFCPLSVTLAVGTTSGLVRIYKLREHTGGSNFIFVSEFKQGKYFIRNLMIDA</sequence>
<dbReference type="EMBL" id="CM000784">
    <property type="protein sequence ID" value="AQL00390.1"/>
    <property type="molecule type" value="Genomic_DNA"/>
</dbReference>
<dbReference type="InParanoid" id="A0A1D6GBC7"/>
<dbReference type="InterPro" id="IPR036322">
    <property type="entry name" value="WD40_repeat_dom_sf"/>
</dbReference>
<name>A0A1D6GBC7_MAIZE</name>
<proteinExistence type="predicted"/>
<accession>A0A1D6GBC7</accession>
<dbReference type="SUPFAM" id="SSF50978">
    <property type="entry name" value="WD40 repeat-like"/>
    <property type="match status" value="1"/>
</dbReference>
<dbReference type="STRING" id="4577.A0A1D6GBC7"/>
<gene>
    <name evidence="1" type="ORF">ZEAMMB73_Zm00001d012715</name>
</gene>
<dbReference type="AlphaFoldDB" id="A0A1D6GBC7"/>
<evidence type="ECO:0000313" key="1">
    <source>
        <dbReference type="EMBL" id="AQL00390.1"/>
    </source>
</evidence>
<protein>
    <submittedName>
        <fullName evidence="1">Uncharacterized protein</fullName>
    </submittedName>
</protein>
<reference evidence="1" key="1">
    <citation type="submission" date="2015-12" db="EMBL/GenBank/DDBJ databases">
        <title>Update maize B73 reference genome by single molecule sequencing technologies.</title>
        <authorList>
            <consortium name="Maize Genome Sequencing Project"/>
            <person name="Ware D."/>
        </authorList>
    </citation>
    <scope>NUCLEOTIDE SEQUENCE</scope>
    <source>
        <tissue evidence="1">Seedling</tissue>
    </source>
</reference>
<organism evidence="1">
    <name type="scientific">Zea mays</name>
    <name type="common">Maize</name>
    <dbReference type="NCBI Taxonomy" id="4577"/>
    <lineage>
        <taxon>Eukaryota</taxon>
        <taxon>Viridiplantae</taxon>
        <taxon>Streptophyta</taxon>
        <taxon>Embryophyta</taxon>
        <taxon>Tracheophyta</taxon>
        <taxon>Spermatophyta</taxon>
        <taxon>Magnoliopsida</taxon>
        <taxon>Liliopsida</taxon>
        <taxon>Poales</taxon>
        <taxon>Poaceae</taxon>
        <taxon>PACMAD clade</taxon>
        <taxon>Panicoideae</taxon>
        <taxon>Andropogonodae</taxon>
        <taxon>Andropogoneae</taxon>
        <taxon>Tripsacinae</taxon>
        <taxon>Zea</taxon>
    </lineage>
</organism>